<dbReference type="PANTHER" id="PTHR47129">
    <property type="entry name" value="QUINONE OXIDOREDUCTASE 2"/>
    <property type="match status" value="1"/>
</dbReference>
<dbReference type="EMBL" id="CP108341">
    <property type="protein sequence ID" value="WTW32562.1"/>
    <property type="molecule type" value="Genomic_DNA"/>
</dbReference>
<keyword evidence="4" id="KW-1185">Reference proteome</keyword>
<evidence type="ECO:0000313" key="3">
    <source>
        <dbReference type="EMBL" id="WTW32562.1"/>
    </source>
</evidence>
<evidence type="ECO:0000313" key="4">
    <source>
        <dbReference type="Proteomes" id="UP001621512"/>
    </source>
</evidence>
<organism evidence="3 4">
    <name type="scientific">Streptomyces purpurascens</name>
    <dbReference type="NCBI Taxonomy" id="1924"/>
    <lineage>
        <taxon>Bacteria</taxon>
        <taxon>Bacillati</taxon>
        <taxon>Actinomycetota</taxon>
        <taxon>Actinomycetes</taxon>
        <taxon>Kitasatosporales</taxon>
        <taxon>Streptomycetaceae</taxon>
        <taxon>Streptomyces</taxon>
    </lineage>
</organism>
<keyword evidence="2" id="KW-0812">Transmembrane</keyword>
<dbReference type="RefSeq" id="WP_405509445.1">
    <property type="nucleotide sequence ID" value="NZ_CP108341.1"/>
</dbReference>
<proteinExistence type="predicted"/>
<dbReference type="InterPro" id="IPR036291">
    <property type="entry name" value="NAD(P)-bd_dom_sf"/>
</dbReference>
<dbReference type="SUPFAM" id="SSF51735">
    <property type="entry name" value="NAD(P)-binding Rossmann-fold domains"/>
    <property type="match status" value="1"/>
</dbReference>
<feature type="region of interest" description="Disordered" evidence="1">
    <location>
        <begin position="142"/>
        <end position="168"/>
    </location>
</feature>
<dbReference type="Proteomes" id="UP001621512">
    <property type="component" value="Chromosome"/>
</dbReference>
<keyword evidence="2" id="KW-1133">Transmembrane helix</keyword>
<dbReference type="Gene3D" id="3.40.50.720">
    <property type="entry name" value="NAD(P)-binding Rossmann-like Domain"/>
    <property type="match status" value="1"/>
</dbReference>
<evidence type="ECO:0000256" key="1">
    <source>
        <dbReference type="SAM" id="MobiDB-lite"/>
    </source>
</evidence>
<keyword evidence="2" id="KW-0472">Membrane</keyword>
<accession>A0ABZ1MZK3</accession>
<protein>
    <submittedName>
        <fullName evidence="3">Uncharacterized protein</fullName>
    </submittedName>
</protein>
<dbReference type="PANTHER" id="PTHR47129:SF1">
    <property type="entry name" value="NMRA-LIKE DOMAIN-CONTAINING PROTEIN"/>
    <property type="match status" value="1"/>
</dbReference>
<evidence type="ECO:0000256" key="2">
    <source>
        <dbReference type="SAM" id="Phobius"/>
    </source>
</evidence>
<dbReference type="Gene3D" id="3.90.25.10">
    <property type="entry name" value="UDP-galactose 4-epimerase, domain 1"/>
    <property type="match status" value="1"/>
</dbReference>
<feature type="transmembrane region" description="Helical" evidence="2">
    <location>
        <begin position="6"/>
        <end position="26"/>
    </location>
</feature>
<dbReference type="InterPro" id="IPR052718">
    <property type="entry name" value="NmrA-type_oxidoreductase"/>
</dbReference>
<gene>
    <name evidence="3" type="ORF">OHU35_41325</name>
</gene>
<name>A0ABZ1MZK3_STREF</name>
<reference evidence="3 4" key="1">
    <citation type="submission" date="2022-10" db="EMBL/GenBank/DDBJ databases">
        <title>The complete genomes of actinobacterial strains from the NBC collection.</title>
        <authorList>
            <person name="Joergensen T.S."/>
            <person name="Alvarez Arevalo M."/>
            <person name="Sterndorff E.B."/>
            <person name="Faurdal D."/>
            <person name="Vuksanovic O."/>
            <person name="Mourched A.-S."/>
            <person name="Charusanti P."/>
            <person name="Shaw S."/>
            <person name="Blin K."/>
            <person name="Weber T."/>
        </authorList>
    </citation>
    <scope>NUCLEOTIDE SEQUENCE [LARGE SCALE GENOMIC DNA]</scope>
    <source>
        <strain evidence="3 4">NBC_00017</strain>
    </source>
</reference>
<feature type="compositionally biased region" description="Pro residues" evidence="1">
    <location>
        <begin position="145"/>
        <end position="161"/>
    </location>
</feature>
<sequence length="207" mass="21517">MLLKTFGWSFAVTALGLVVALFYGGWTGFGIGSFGDGKFSGAIRADLAAAAAVVLTNDDRAGKIYELGGTALTMSDLAAEVSRQTGNPITYQDMPVDQYAKALTGAGLPAAFAELLADTSLAATRGDWYTDSTDLPQLIVRHSTPWPPPSPTPSRPAPPTTPSTRAADLTQAGCRLSRSVAPRPAAERHRGQVKCSLANCGVLAAPP</sequence>